<reference evidence="2 3" key="2">
    <citation type="submission" date="2024-10" db="EMBL/GenBank/DDBJ databases">
        <authorList>
            <person name="Ryan C."/>
        </authorList>
    </citation>
    <scope>NUCLEOTIDE SEQUENCE [LARGE SCALE GENOMIC DNA]</scope>
</reference>
<dbReference type="Proteomes" id="UP001497457">
    <property type="component" value="Chromosome 10rd"/>
</dbReference>
<organism evidence="2 3">
    <name type="scientific">Urochloa decumbens</name>
    <dbReference type="NCBI Taxonomy" id="240449"/>
    <lineage>
        <taxon>Eukaryota</taxon>
        <taxon>Viridiplantae</taxon>
        <taxon>Streptophyta</taxon>
        <taxon>Embryophyta</taxon>
        <taxon>Tracheophyta</taxon>
        <taxon>Spermatophyta</taxon>
        <taxon>Magnoliopsida</taxon>
        <taxon>Liliopsida</taxon>
        <taxon>Poales</taxon>
        <taxon>Poaceae</taxon>
        <taxon>PACMAD clade</taxon>
        <taxon>Panicoideae</taxon>
        <taxon>Panicodae</taxon>
        <taxon>Paniceae</taxon>
        <taxon>Melinidinae</taxon>
        <taxon>Urochloa</taxon>
    </lineage>
</organism>
<accession>A0ABC8VHR4</accession>
<dbReference type="InterPro" id="IPR001810">
    <property type="entry name" value="F-box_dom"/>
</dbReference>
<sequence>MASSPAARRIAGARAAQPNLPDEILEDIFIRLDSTADLARACAVCTTFRRVVSARPFLRRYRSLHAPPVLGGILAEYGEFYPADSPHRSARAAAAVARAAGFTFSFLPKRNRWRTRDVRDGRVLLSAYASASSLEDLVVRDPLHRRYVLIPSIPSDQMPSRRHFGDKQDFEPFLAPASEEEKESSSFRAICNMLSENKVVTFVFSSITGQLQKVTEIRGFLSIRPELFMRHYAGKCFYWTHPYRSKLLMLDMVRMKFSLVNLPPDPPGRPWRCGMMYAIVEFEGRLGFLALDNGMLELYLRDDGVDADEWRHGARRSPCLSIALSGSSLVQMRATCSYEQALPRRCQNHNISRCI</sequence>
<dbReference type="AlphaFoldDB" id="A0ABC8VHR4"/>
<name>A0ABC8VHR4_9POAL</name>
<gene>
    <name evidence="2" type="ORF">URODEC1_LOCUS3579</name>
</gene>
<dbReference type="InterPro" id="IPR036047">
    <property type="entry name" value="F-box-like_dom_sf"/>
</dbReference>
<dbReference type="Gene3D" id="1.20.1280.50">
    <property type="match status" value="1"/>
</dbReference>
<dbReference type="SUPFAM" id="SSF81383">
    <property type="entry name" value="F-box domain"/>
    <property type="match status" value="1"/>
</dbReference>
<dbReference type="PROSITE" id="PS50181">
    <property type="entry name" value="FBOX"/>
    <property type="match status" value="1"/>
</dbReference>
<feature type="domain" description="F-box" evidence="1">
    <location>
        <begin position="14"/>
        <end position="64"/>
    </location>
</feature>
<evidence type="ECO:0000313" key="2">
    <source>
        <dbReference type="EMBL" id="CAL4891042.1"/>
    </source>
</evidence>
<dbReference type="EMBL" id="OZ075120">
    <property type="protein sequence ID" value="CAL4891042.1"/>
    <property type="molecule type" value="Genomic_DNA"/>
</dbReference>
<dbReference type="PANTHER" id="PTHR31264:SF7">
    <property type="entry name" value="F-BOX DOMAIN CONTAINING PROTEIN, EXPRESSED"/>
    <property type="match status" value="1"/>
</dbReference>
<proteinExistence type="predicted"/>
<evidence type="ECO:0000259" key="1">
    <source>
        <dbReference type="PROSITE" id="PS50181"/>
    </source>
</evidence>
<dbReference type="Pfam" id="PF12937">
    <property type="entry name" value="F-box-like"/>
    <property type="match status" value="1"/>
</dbReference>
<dbReference type="PANTHER" id="PTHR31264">
    <property type="entry name" value="OS07G0554500 PROTEIN-RELATED"/>
    <property type="match status" value="1"/>
</dbReference>
<evidence type="ECO:0000313" key="3">
    <source>
        <dbReference type="Proteomes" id="UP001497457"/>
    </source>
</evidence>
<keyword evidence="3" id="KW-1185">Reference proteome</keyword>
<protein>
    <recommendedName>
        <fullName evidence="1">F-box domain-containing protein</fullName>
    </recommendedName>
</protein>
<dbReference type="SMART" id="SM00256">
    <property type="entry name" value="FBOX"/>
    <property type="match status" value="1"/>
</dbReference>
<reference evidence="3" key="1">
    <citation type="submission" date="2024-06" db="EMBL/GenBank/DDBJ databases">
        <authorList>
            <person name="Ryan C."/>
        </authorList>
    </citation>
    <scope>NUCLEOTIDE SEQUENCE [LARGE SCALE GENOMIC DNA]</scope>
</reference>